<organism evidence="1 2">
    <name type="scientific">Aliigemmobacter aestuarii</name>
    <dbReference type="NCBI Taxonomy" id="1445661"/>
    <lineage>
        <taxon>Bacteria</taxon>
        <taxon>Pseudomonadati</taxon>
        <taxon>Pseudomonadota</taxon>
        <taxon>Alphaproteobacteria</taxon>
        <taxon>Rhodobacterales</taxon>
        <taxon>Paracoccaceae</taxon>
        <taxon>Aliigemmobacter</taxon>
    </lineage>
</organism>
<sequence>MNARVRDSFHVQAGHCEALGSPFTARLLRLLADGLMPDGAVAARVLDWPGDPDGKADALALRLAGGLHHLAREGIDPDLAAVYSAPPDDDAALLAPVLAALHRHEAALLRWLDSAPQTNEVLRSVALIAAGHWLAARTGLPMVLSELGASAGLNLIWDHHALVAGGRRFGPAEATVTLCPEWSGPLPPDAPPRIAARAGVDLNPVDPLRDRGRLLAYVWADQADRIARTEAALDLAARLRPEIAQADAIDWLAGRLAQPHPGHLHLVFHTVAWQYFPAAARQRGEALLTEAGARATDEAPLARLAMEADGETPGAGLALTLWPGGQTTRLGRVDFHGRWVDWQAQG</sequence>
<dbReference type="Proteomes" id="UP000309450">
    <property type="component" value="Unassembled WGS sequence"/>
</dbReference>
<dbReference type="Pfam" id="PF10094">
    <property type="entry name" value="DUF2332"/>
    <property type="match status" value="1"/>
</dbReference>
<evidence type="ECO:0000313" key="1">
    <source>
        <dbReference type="EMBL" id="THD84820.1"/>
    </source>
</evidence>
<name>A0A4S3MQL2_9RHOB</name>
<dbReference type="EMBL" id="SSND01000001">
    <property type="protein sequence ID" value="THD84820.1"/>
    <property type="molecule type" value="Genomic_DNA"/>
</dbReference>
<dbReference type="PIRSF" id="PIRSF012608">
    <property type="entry name" value="UCP012608"/>
    <property type="match status" value="1"/>
</dbReference>
<dbReference type="InterPro" id="IPR011200">
    <property type="entry name" value="UCP012608"/>
</dbReference>
<proteinExistence type="predicted"/>
<accession>A0A4S3MQL2</accession>
<dbReference type="RefSeq" id="WP_136393199.1">
    <property type="nucleotide sequence ID" value="NZ_SSND01000001.1"/>
</dbReference>
<dbReference type="AlphaFoldDB" id="A0A4S3MQL2"/>
<reference evidence="1 2" key="1">
    <citation type="submission" date="2019-04" db="EMBL/GenBank/DDBJ databases">
        <title>Draft genome sequence of Gemmobacter aestuarii sp. nov.</title>
        <authorList>
            <person name="Hameed A."/>
            <person name="Lin S.-Y."/>
            <person name="Shahina M."/>
            <person name="Lai W.-A."/>
            <person name="Young C.-C."/>
        </authorList>
    </citation>
    <scope>NUCLEOTIDE SEQUENCE [LARGE SCALE GENOMIC DNA]</scope>
    <source>
        <strain evidence="1 2">CC-PW-75</strain>
    </source>
</reference>
<keyword evidence="2" id="KW-1185">Reference proteome</keyword>
<protein>
    <submittedName>
        <fullName evidence="1">DUF2332 family protein</fullName>
    </submittedName>
</protein>
<evidence type="ECO:0000313" key="2">
    <source>
        <dbReference type="Proteomes" id="UP000309450"/>
    </source>
</evidence>
<dbReference type="OrthoDB" id="7666987at2"/>
<gene>
    <name evidence="1" type="ORF">E7811_03580</name>
</gene>
<comment type="caution">
    <text evidence="1">The sequence shown here is derived from an EMBL/GenBank/DDBJ whole genome shotgun (WGS) entry which is preliminary data.</text>
</comment>